<evidence type="ECO:0000256" key="4">
    <source>
        <dbReference type="ARBA" id="ARBA00023015"/>
    </source>
</evidence>
<dbReference type="SUPFAM" id="SSF54171">
    <property type="entry name" value="DNA-binding domain"/>
    <property type="match status" value="1"/>
</dbReference>
<dbReference type="SMART" id="SM00380">
    <property type="entry name" value="AP2"/>
    <property type="match status" value="1"/>
</dbReference>
<proteinExistence type="predicted"/>
<reference evidence="10 11" key="1">
    <citation type="submission" date="2019-09" db="EMBL/GenBank/DDBJ databases">
        <title>A chromosome-level genome assembly of the Chinese tupelo Nyssa sinensis.</title>
        <authorList>
            <person name="Yang X."/>
            <person name="Kang M."/>
            <person name="Yang Y."/>
            <person name="Xiong H."/>
            <person name="Wang M."/>
            <person name="Zhang Z."/>
            <person name="Wang Z."/>
            <person name="Wu H."/>
            <person name="Ma T."/>
            <person name="Liu J."/>
            <person name="Xi Z."/>
        </authorList>
    </citation>
    <scope>NUCLEOTIDE SEQUENCE [LARGE SCALE GENOMIC DNA]</scope>
    <source>
        <strain evidence="10">J267</strain>
        <tissue evidence="10">Leaf</tissue>
    </source>
</reference>
<dbReference type="GO" id="GO:0006952">
    <property type="term" value="P:defense response"/>
    <property type="evidence" value="ECO:0007669"/>
    <property type="project" value="UniProtKB-KW"/>
</dbReference>
<keyword evidence="5" id="KW-0238">DNA-binding</keyword>
<evidence type="ECO:0000256" key="8">
    <source>
        <dbReference type="SAM" id="MobiDB-lite"/>
    </source>
</evidence>
<keyword evidence="3" id="KW-0611">Plant defense</keyword>
<protein>
    <recommendedName>
        <fullName evidence="9">AP2/ERF domain-containing protein</fullName>
    </recommendedName>
</protein>
<sequence length="394" mass="43890">MEEAMRRLSGLTHTPEPDSHQPATNLQKRCTTTAANKRSLKDSGGSMRYRGVRRRPWGRYAAEIRDPQSKERRWLGTFDTAEEAACAYDCAARAMRGVKARTNFVYPTSPPHPNTDSLIPPFNFNKHPLPSVRDIPAGQFVPSSNFSSFPNPRVGDFSGSAPQRSSSLNMSLFRDFLNSASNSSSLCSSPSMPIYEHVPYNNGSSSTNPFAGSSLLNHSHASCNVSDTFTTSSFFPPKVEYHQNYSGNSSLTTHHDQANEMEFFPSEPSDSGLLQDIIHGFFPKPSSTNCESSETPNSFAASNVPAVPRVSVDPSLNEMWEGIENNHFGLSFGCQGVPRQLDSFNGVAERESLKMVLWKELVYRFCWTQSISSSKELIGLWMRHLRRISFHIEV</sequence>
<dbReference type="PRINTS" id="PR00367">
    <property type="entry name" value="ETHRSPELEMNT"/>
</dbReference>
<accession>A0A5J5AW19</accession>
<dbReference type="CDD" id="cd00018">
    <property type="entry name" value="AP2"/>
    <property type="match status" value="1"/>
</dbReference>
<dbReference type="AlphaFoldDB" id="A0A5J5AW19"/>
<dbReference type="Proteomes" id="UP000325577">
    <property type="component" value="Linkage Group LG19"/>
</dbReference>
<dbReference type="GO" id="GO:0005634">
    <property type="term" value="C:nucleus"/>
    <property type="evidence" value="ECO:0007669"/>
    <property type="project" value="UniProtKB-SubCell"/>
</dbReference>
<dbReference type="OrthoDB" id="1902708at2759"/>
<keyword evidence="11" id="KW-1185">Reference proteome</keyword>
<name>A0A5J5AW19_9ASTE</name>
<dbReference type="InterPro" id="IPR016177">
    <property type="entry name" value="DNA-bd_dom_sf"/>
</dbReference>
<evidence type="ECO:0000256" key="1">
    <source>
        <dbReference type="ARBA" id="ARBA00004123"/>
    </source>
</evidence>
<keyword evidence="7" id="KW-0539">Nucleus</keyword>
<dbReference type="GO" id="GO:0003700">
    <property type="term" value="F:DNA-binding transcription factor activity"/>
    <property type="evidence" value="ECO:0007669"/>
    <property type="project" value="InterPro"/>
</dbReference>
<keyword evidence="6" id="KW-0804">Transcription</keyword>
<dbReference type="PROSITE" id="PS51032">
    <property type="entry name" value="AP2_ERF"/>
    <property type="match status" value="1"/>
</dbReference>
<dbReference type="FunFam" id="3.30.730.10:FF:000001">
    <property type="entry name" value="Ethylene-responsive transcription factor 2"/>
    <property type="match status" value="1"/>
</dbReference>
<organism evidence="10 11">
    <name type="scientific">Nyssa sinensis</name>
    <dbReference type="NCBI Taxonomy" id="561372"/>
    <lineage>
        <taxon>Eukaryota</taxon>
        <taxon>Viridiplantae</taxon>
        <taxon>Streptophyta</taxon>
        <taxon>Embryophyta</taxon>
        <taxon>Tracheophyta</taxon>
        <taxon>Spermatophyta</taxon>
        <taxon>Magnoliopsida</taxon>
        <taxon>eudicotyledons</taxon>
        <taxon>Gunneridae</taxon>
        <taxon>Pentapetalae</taxon>
        <taxon>asterids</taxon>
        <taxon>Cornales</taxon>
        <taxon>Nyssaceae</taxon>
        <taxon>Nyssa</taxon>
    </lineage>
</organism>
<keyword evidence="2" id="KW-0936">Ethylene signaling pathway</keyword>
<comment type="subcellular location">
    <subcellularLocation>
        <location evidence="1">Nucleus</location>
    </subcellularLocation>
</comment>
<dbReference type="GO" id="GO:0009873">
    <property type="term" value="P:ethylene-activated signaling pathway"/>
    <property type="evidence" value="ECO:0007669"/>
    <property type="project" value="UniProtKB-KW"/>
</dbReference>
<dbReference type="InterPro" id="IPR036955">
    <property type="entry name" value="AP2/ERF_dom_sf"/>
</dbReference>
<dbReference type="GO" id="GO:0003677">
    <property type="term" value="F:DNA binding"/>
    <property type="evidence" value="ECO:0007669"/>
    <property type="project" value="UniProtKB-KW"/>
</dbReference>
<feature type="compositionally biased region" description="Polar residues" evidence="8">
    <location>
        <begin position="21"/>
        <end position="36"/>
    </location>
</feature>
<feature type="region of interest" description="Disordered" evidence="8">
    <location>
        <begin position="1"/>
        <end position="49"/>
    </location>
</feature>
<evidence type="ECO:0000256" key="2">
    <source>
        <dbReference type="ARBA" id="ARBA00022745"/>
    </source>
</evidence>
<feature type="domain" description="AP2/ERF" evidence="9">
    <location>
        <begin position="48"/>
        <end position="105"/>
    </location>
</feature>
<evidence type="ECO:0000256" key="6">
    <source>
        <dbReference type="ARBA" id="ARBA00023163"/>
    </source>
</evidence>
<dbReference type="Gene3D" id="3.30.730.10">
    <property type="entry name" value="AP2/ERF domain"/>
    <property type="match status" value="1"/>
</dbReference>
<evidence type="ECO:0000259" key="9">
    <source>
        <dbReference type="PROSITE" id="PS51032"/>
    </source>
</evidence>
<keyword evidence="4" id="KW-0805">Transcription regulation</keyword>
<evidence type="ECO:0000256" key="5">
    <source>
        <dbReference type="ARBA" id="ARBA00023125"/>
    </source>
</evidence>
<dbReference type="InterPro" id="IPR001471">
    <property type="entry name" value="AP2/ERF_dom"/>
</dbReference>
<dbReference type="Pfam" id="PF00847">
    <property type="entry name" value="AP2"/>
    <property type="match status" value="1"/>
</dbReference>
<gene>
    <name evidence="10" type="ORF">F0562_033256</name>
</gene>
<evidence type="ECO:0000256" key="7">
    <source>
        <dbReference type="ARBA" id="ARBA00023242"/>
    </source>
</evidence>
<dbReference type="PANTHER" id="PTHR31677:SF146">
    <property type="entry name" value="ETHYLENE-RESPONSIVE TRANSCRIPTION FACTOR ESR2"/>
    <property type="match status" value="1"/>
</dbReference>
<evidence type="ECO:0000313" key="11">
    <source>
        <dbReference type="Proteomes" id="UP000325577"/>
    </source>
</evidence>
<dbReference type="EMBL" id="CM018042">
    <property type="protein sequence ID" value="KAA8533211.1"/>
    <property type="molecule type" value="Genomic_DNA"/>
</dbReference>
<dbReference type="PANTHER" id="PTHR31677">
    <property type="entry name" value="AP2 DOMAIN CLASS TRANSCRIPTION FACTOR"/>
    <property type="match status" value="1"/>
</dbReference>
<evidence type="ECO:0000313" key="10">
    <source>
        <dbReference type="EMBL" id="KAA8533211.1"/>
    </source>
</evidence>
<evidence type="ECO:0000256" key="3">
    <source>
        <dbReference type="ARBA" id="ARBA00022821"/>
    </source>
</evidence>